<dbReference type="Proteomes" id="UP000798662">
    <property type="component" value="Chromosome 1"/>
</dbReference>
<keyword evidence="2" id="KW-1185">Reference proteome</keyword>
<name>A0ACC3BLB6_PYRYE</name>
<proteinExistence type="predicted"/>
<organism evidence="1 2">
    <name type="scientific">Pyropia yezoensis</name>
    <name type="common">Susabi-nori</name>
    <name type="synonym">Porphyra yezoensis</name>
    <dbReference type="NCBI Taxonomy" id="2788"/>
    <lineage>
        <taxon>Eukaryota</taxon>
        <taxon>Rhodophyta</taxon>
        <taxon>Bangiophyceae</taxon>
        <taxon>Bangiales</taxon>
        <taxon>Bangiaceae</taxon>
        <taxon>Pyropia</taxon>
    </lineage>
</organism>
<sequence>MPFADFADLGRDLAYVSAAAILLVHGAFIAMPSSGAPALTAEQLAAFDRDGYLVLPRFSTDAEMLQLREAAASIEEAYDPAVDGGCIFTTSDSAAARKFSDAYFLGSASVTRCFTEELTAKDLPADSGESGGGERKAPPLNKIGHTLHDAHPVFDPFSHSPAVRALLLDGLGMGTPRMVQSMYIFKHPLVGGAVPPHRDATFLHTSPVDTVTGLWWAVDDASVGNGCLWALPGSHRQGVPRKMVLNSARDGTMFEGEDPAAAGAVVPPIPDSTGGWVPLEVARGGLVLLHGAVLHRSGRNASGVPRHAYSVHVVDLRPGVTWDESNWLQRPPDFPFRGF</sequence>
<reference evidence="1" key="1">
    <citation type="submission" date="2019-11" db="EMBL/GenBank/DDBJ databases">
        <title>Nori genome reveals adaptations in red seaweeds to the harsh intertidal environment.</title>
        <authorList>
            <person name="Wang D."/>
            <person name="Mao Y."/>
        </authorList>
    </citation>
    <scope>NUCLEOTIDE SEQUENCE</scope>
    <source>
        <tissue evidence="1">Gametophyte</tissue>
    </source>
</reference>
<protein>
    <submittedName>
        <fullName evidence="1">Uncharacterized protein</fullName>
    </submittedName>
</protein>
<dbReference type="EMBL" id="CM020618">
    <property type="protein sequence ID" value="KAK1858521.1"/>
    <property type="molecule type" value="Genomic_DNA"/>
</dbReference>
<comment type="caution">
    <text evidence="1">The sequence shown here is derived from an EMBL/GenBank/DDBJ whole genome shotgun (WGS) entry which is preliminary data.</text>
</comment>
<evidence type="ECO:0000313" key="1">
    <source>
        <dbReference type="EMBL" id="KAK1858521.1"/>
    </source>
</evidence>
<gene>
    <name evidence="1" type="ORF">I4F81_001122</name>
</gene>
<evidence type="ECO:0000313" key="2">
    <source>
        <dbReference type="Proteomes" id="UP000798662"/>
    </source>
</evidence>
<accession>A0ACC3BLB6</accession>